<dbReference type="PATRIC" id="fig|582515.4.peg.3134"/>
<dbReference type="STRING" id="582515.KR51_00027850"/>
<keyword evidence="1" id="KW-1133">Transmembrane helix</keyword>
<evidence type="ECO:0000313" key="4">
    <source>
        <dbReference type="Proteomes" id="UP000016960"/>
    </source>
</evidence>
<dbReference type="SMART" id="SM00530">
    <property type="entry name" value="HTH_XRE"/>
    <property type="match status" value="1"/>
</dbReference>
<keyword evidence="1" id="KW-0812">Transmembrane</keyword>
<dbReference type="PANTHER" id="PTHR34475">
    <property type="match status" value="1"/>
</dbReference>
<dbReference type="InterPro" id="IPR001387">
    <property type="entry name" value="Cro/C1-type_HTH"/>
</dbReference>
<dbReference type="RefSeq" id="WP_022608277.1">
    <property type="nucleotide sequence ID" value="NZ_ASSJ01000070.1"/>
</dbReference>
<feature type="domain" description="HTH cro/C1-type" evidence="2">
    <location>
        <begin position="22"/>
        <end position="78"/>
    </location>
</feature>
<dbReference type="OrthoDB" id="422634at2"/>
<evidence type="ECO:0000313" key="3">
    <source>
        <dbReference type="EMBL" id="ERN40795.1"/>
    </source>
</evidence>
<gene>
    <name evidence="3" type="ORF">KR51_00027850</name>
</gene>
<dbReference type="InParanoid" id="U5DM52"/>
<dbReference type="eggNOG" id="COG1426">
    <property type="taxonomic scope" value="Bacteria"/>
</dbReference>
<comment type="caution">
    <text evidence="3">The sequence shown here is derived from an EMBL/GenBank/DDBJ whole genome shotgun (WGS) entry which is preliminary data.</text>
</comment>
<dbReference type="InterPro" id="IPR010982">
    <property type="entry name" value="Lambda_DNA-bd_dom_sf"/>
</dbReference>
<protein>
    <recommendedName>
        <fullName evidence="2">HTH cro/C1-type domain-containing protein</fullName>
    </recommendedName>
</protein>
<proteinExistence type="predicted"/>
<organism evidence="3 4">
    <name type="scientific">Rubidibacter lacunae KORDI 51-2</name>
    <dbReference type="NCBI Taxonomy" id="582515"/>
    <lineage>
        <taxon>Bacteria</taxon>
        <taxon>Bacillati</taxon>
        <taxon>Cyanobacteriota</taxon>
        <taxon>Cyanophyceae</taxon>
        <taxon>Oscillatoriophycideae</taxon>
        <taxon>Chroococcales</taxon>
        <taxon>Aphanothecaceae</taxon>
        <taxon>Rubidibacter</taxon>
    </lineage>
</organism>
<dbReference type="InterPro" id="IPR050400">
    <property type="entry name" value="Bact_Cytoskel_RodZ"/>
</dbReference>
<name>U5DM52_9CHRO</name>
<sequence>MRNSKTDLRQEQAIALCEIGARVRQEREAKGLTINEIAAQTRIQSRLLDAIESGDRNHLPEPVYVRALIKQFGDAVGLNGAELSRHFPTDTFGSQAVRSSWRQLPAAQLRPLHLYALYIALVIASVSGLRYFIQRTAQPTRLPLPVPGDVIARTPEDPSTASVSKPQVEVANAPGHSVTVAIAIKQDAWLRIVADGETTYEGIMTTGEERTWTAEEQLTVRTGNAGGVVVAFNKNDPEPLGNPGQVQEVTYQVN</sequence>
<dbReference type="SUPFAM" id="SSF47413">
    <property type="entry name" value="lambda repressor-like DNA-binding domains"/>
    <property type="match status" value="1"/>
</dbReference>
<dbReference type="Pfam" id="PF13464">
    <property type="entry name" value="RodZ_C"/>
    <property type="match status" value="1"/>
</dbReference>
<dbReference type="Gene3D" id="1.10.260.40">
    <property type="entry name" value="lambda repressor-like DNA-binding domains"/>
    <property type="match status" value="1"/>
</dbReference>
<feature type="transmembrane region" description="Helical" evidence="1">
    <location>
        <begin position="112"/>
        <end position="133"/>
    </location>
</feature>
<keyword evidence="4" id="KW-1185">Reference proteome</keyword>
<dbReference type="EMBL" id="ASSJ01000070">
    <property type="protein sequence ID" value="ERN40795.1"/>
    <property type="molecule type" value="Genomic_DNA"/>
</dbReference>
<accession>U5DM52</accession>
<reference evidence="3 4" key="1">
    <citation type="submission" date="2013-05" db="EMBL/GenBank/DDBJ databases">
        <title>Draft genome sequence of Rubidibacter lacunae KORDI 51-2.</title>
        <authorList>
            <person name="Choi D.H."/>
            <person name="Noh J.H."/>
            <person name="Kwon K.-K."/>
            <person name="Lee J.-H."/>
            <person name="Ryu J.-Y."/>
        </authorList>
    </citation>
    <scope>NUCLEOTIDE SEQUENCE [LARGE SCALE GENOMIC DNA]</scope>
    <source>
        <strain evidence="3 4">KORDI 51-2</strain>
    </source>
</reference>
<evidence type="ECO:0000259" key="2">
    <source>
        <dbReference type="SMART" id="SM00530"/>
    </source>
</evidence>
<dbReference type="Pfam" id="PF13413">
    <property type="entry name" value="HTH_25"/>
    <property type="match status" value="1"/>
</dbReference>
<dbReference type="Proteomes" id="UP000016960">
    <property type="component" value="Unassembled WGS sequence"/>
</dbReference>
<dbReference type="InterPro" id="IPR025194">
    <property type="entry name" value="RodZ-like_C"/>
</dbReference>
<dbReference type="AlphaFoldDB" id="U5DM52"/>
<keyword evidence="1" id="KW-0472">Membrane</keyword>
<dbReference type="GO" id="GO:0003677">
    <property type="term" value="F:DNA binding"/>
    <property type="evidence" value="ECO:0007669"/>
    <property type="project" value="InterPro"/>
</dbReference>
<evidence type="ECO:0000256" key="1">
    <source>
        <dbReference type="SAM" id="Phobius"/>
    </source>
</evidence>
<dbReference type="PANTHER" id="PTHR34475:SF1">
    <property type="entry name" value="CYTOSKELETON PROTEIN RODZ"/>
    <property type="match status" value="1"/>
</dbReference>
<dbReference type="CDD" id="cd00093">
    <property type="entry name" value="HTH_XRE"/>
    <property type="match status" value="1"/>
</dbReference>